<accession>A0ABY7CE32</accession>
<dbReference type="EMBL" id="CP110422">
    <property type="protein sequence ID" value="WAQ82406.1"/>
    <property type="molecule type" value="Genomic_DNA"/>
</dbReference>
<evidence type="ECO:0000313" key="1">
    <source>
        <dbReference type="EMBL" id="WAQ82406.1"/>
    </source>
</evidence>
<proteinExistence type="predicted"/>
<gene>
    <name evidence="1" type="ORF">PtA15_2A723</name>
</gene>
<name>A0ABY7CE32_9BASI</name>
<dbReference type="RefSeq" id="XP_053017961.1">
    <property type="nucleotide sequence ID" value="XM_053166773.1"/>
</dbReference>
<dbReference type="Proteomes" id="UP001164743">
    <property type="component" value="Chromosome 2A"/>
</dbReference>
<reference evidence="1" key="1">
    <citation type="submission" date="2022-10" db="EMBL/GenBank/DDBJ databases">
        <title>Puccinia triticina Genome sequencing and assembly.</title>
        <authorList>
            <person name="Li C."/>
        </authorList>
    </citation>
    <scope>NUCLEOTIDE SEQUENCE</scope>
    <source>
        <strain evidence="1">Pt15</strain>
    </source>
</reference>
<protein>
    <submittedName>
        <fullName evidence="1">Uncharacterized protein</fullName>
    </submittedName>
</protein>
<sequence>MPTRKDPSLRSLAPLASTTLLSWFDDPTVDEFHTWTNNKLSPAPPFLPNLLLIASQPKALPKHAGLSCLAPHLQAHLPQPTTLPRPHDQQPAPTKRLLLVSAIDALL</sequence>
<evidence type="ECO:0000313" key="2">
    <source>
        <dbReference type="Proteomes" id="UP001164743"/>
    </source>
</evidence>
<organism evidence="1 2">
    <name type="scientific">Puccinia triticina</name>
    <dbReference type="NCBI Taxonomy" id="208348"/>
    <lineage>
        <taxon>Eukaryota</taxon>
        <taxon>Fungi</taxon>
        <taxon>Dikarya</taxon>
        <taxon>Basidiomycota</taxon>
        <taxon>Pucciniomycotina</taxon>
        <taxon>Pucciniomycetes</taxon>
        <taxon>Pucciniales</taxon>
        <taxon>Pucciniaceae</taxon>
        <taxon>Puccinia</taxon>
    </lineage>
</organism>
<dbReference type="GeneID" id="77807668"/>
<keyword evidence="2" id="KW-1185">Reference proteome</keyword>